<evidence type="ECO:0000313" key="1">
    <source>
        <dbReference type="EMBL" id="CAB4300957.1"/>
    </source>
</evidence>
<proteinExistence type="predicted"/>
<gene>
    <name evidence="1" type="ORF">ORAREDHAP_LOCUS16280</name>
</gene>
<accession>A0A6J5WLX9</accession>
<protein>
    <submittedName>
        <fullName evidence="1">Uncharacterized protein</fullName>
    </submittedName>
</protein>
<keyword evidence="2" id="KW-1185">Reference proteome</keyword>
<dbReference type="AlphaFoldDB" id="A0A6J5WLX9"/>
<sequence length="77" mass="8563">MVSTTQHTIGHGADGIVMRYMGGADITCRWNYLVWQAPAEKCYLGCHCAIGEVLFGNWGESQRFRCHLAIGGMSFHN</sequence>
<organism evidence="1 2">
    <name type="scientific">Prunus armeniaca</name>
    <name type="common">Apricot</name>
    <name type="synonym">Armeniaca vulgaris</name>
    <dbReference type="NCBI Taxonomy" id="36596"/>
    <lineage>
        <taxon>Eukaryota</taxon>
        <taxon>Viridiplantae</taxon>
        <taxon>Streptophyta</taxon>
        <taxon>Embryophyta</taxon>
        <taxon>Tracheophyta</taxon>
        <taxon>Spermatophyta</taxon>
        <taxon>Magnoliopsida</taxon>
        <taxon>eudicotyledons</taxon>
        <taxon>Gunneridae</taxon>
        <taxon>Pentapetalae</taxon>
        <taxon>rosids</taxon>
        <taxon>fabids</taxon>
        <taxon>Rosales</taxon>
        <taxon>Rosaceae</taxon>
        <taxon>Amygdaloideae</taxon>
        <taxon>Amygdaleae</taxon>
        <taxon>Prunus</taxon>
    </lineage>
</organism>
<evidence type="ECO:0000313" key="2">
    <source>
        <dbReference type="Proteomes" id="UP000507245"/>
    </source>
</evidence>
<name>A0A6J5WLX9_PRUAR</name>
<dbReference type="Proteomes" id="UP000507245">
    <property type="component" value="Unassembled WGS sequence"/>
</dbReference>
<dbReference type="EMBL" id="CAEKKB010000002">
    <property type="protein sequence ID" value="CAB4300957.1"/>
    <property type="molecule type" value="Genomic_DNA"/>
</dbReference>
<reference evidence="2" key="1">
    <citation type="journal article" date="2020" name="Genome Biol.">
        <title>Gamete binning: chromosome-level and haplotype-resolved genome assembly enabled by high-throughput single-cell sequencing of gamete genomes.</title>
        <authorList>
            <person name="Campoy J.A."/>
            <person name="Sun H."/>
            <person name="Goel M."/>
            <person name="Jiao W.-B."/>
            <person name="Folz-Donahue K."/>
            <person name="Wang N."/>
            <person name="Rubio M."/>
            <person name="Liu C."/>
            <person name="Kukat C."/>
            <person name="Ruiz D."/>
            <person name="Huettel B."/>
            <person name="Schneeberger K."/>
        </authorList>
    </citation>
    <scope>NUCLEOTIDE SEQUENCE [LARGE SCALE GENOMIC DNA]</scope>
    <source>
        <strain evidence="2">cv. Rojo Pasion</strain>
    </source>
</reference>